<evidence type="ECO:0000256" key="6">
    <source>
        <dbReference type="ARBA" id="ARBA00013950"/>
    </source>
</evidence>
<dbReference type="NCBIfam" id="NF006767">
    <property type="entry name" value="PRK09289.1"/>
    <property type="match status" value="1"/>
</dbReference>
<dbReference type="FunFam" id="2.40.30.20:FF:000003">
    <property type="entry name" value="Riboflavin synthase, alpha subunit"/>
    <property type="match status" value="1"/>
</dbReference>
<dbReference type="SUPFAM" id="SSF63380">
    <property type="entry name" value="Riboflavin synthase domain-like"/>
    <property type="match status" value="2"/>
</dbReference>
<keyword evidence="8" id="KW-0808">Transferase</keyword>
<dbReference type="CDD" id="cd00402">
    <property type="entry name" value="Riboflavin_synthase_like"/>
    <property type="match status" value="1"/>
</dbReference>
<feature type="domain" description="Lumazine-binding" evidence="12">
    <location>
        <begin position="1"/>
        <end position="96"/>
    </location>
</feature>
<dbReference type="InterPro" id="IPR017938">
    <property type="entry name" value="Riboflavin_synthase-like_b-brl"/>
</dbReference>
<keyword evidence="9" id="KW-0677">Repeat</keyword>
<dbReference type="FunFam" id="2.40.30.20:FF:000004">
    <property type="entry name" value="Riboflavin synthase, alpha subunit"/>
    <property type="match status" value="1"/>
</dbReference>
<dbReference type="NCBIfam" id="TIGR00187">
    <property type="entry name" value="ribE"/>
    <property type="match status" value="1"/>
</dbReference>
<evidence type="ECO:0000256" key="11">
    <source>
        <dbReference type="PROSITE-ProRule" id="PRU00524"/>
    </source>
</evidence>
<comment type="catalytic activity">
    <reaction evidence="1">
        <text>2 6,7-dimethyl-8-(1-D-ribityl)lumazine + H(+) = 5-amino-6-(D-ribitylamino)uracil + riboflavin</text>
        <dbReference type="Rhea" id="RHEA:20772"/>
        <dbReference type="ChEBI" id="CHEBI:15378"/>
        <dbReference type="ChEBI" id="CHEBI:15934"/>
        <dbReference type="ChEBI" id="CHEBI:57986"/>
        <dbReference type="ChEBI" id="CHEBI:58201"/>
        <dbReference type="EC" id="2.5.1.9"/>
    </reaction>
</comment>
<evidence type="ECO:0000256" key="3">
    <source>
        <dbReference type="ARBA" id="ARBA00004887"/>
    </source>
</evidence>
<dbReference type="PROSITE" id="PS51177">
    <property type="entry name" value="LUMAZINE_BIND"/>
    <property type="match status" value="2"/>
</dbReference>
<dbReference type="InterPro" id="IPR023366">
    <property type="entry name" value="ATP_synth_asu-like_sf"/>
</dbReference>
<proteinExistence type="predicted"/>
<dbReference type="RefSeq" id="WP_091529144.1">
    <property type="nucleotide sequence ID" value="NZ_FOLT01000003.1"/>
</dbReference>
<evidence type="ECO:0000256" key="1">
    <source>
        <dbReference type="ARBA" id="ARBA00000968"/>
    </source>
</evidence>
<evidence type="ECO:0000256" key="5">
    <source>
        <dbReference type="ARBA" id="ARBA00012827"/>
    </source>
</evidence>
<dbReference type="GO" id="GO:0009231">
    <property type="term" value="P:riboflavin biosynthetic process"/>
    <property type="evidence" value="ECO:0007669"/>
    <property type="project" value="UniProtKB-KW"/>
</dbReference>
<protein>
    <recommendedName>
        <fullName evidence="6 10">Riboflavin synthase</fullName>
        <ecNumber evidence="5 10">2.5.1.9</ecNumber>
    </recommendedName>
</protein>
<name>A0A1I1GXR0_9LACT</name>
<evidence type="ECO:0000256" key="4">
    <source>
        <dbReference type="ARBA" id="ARBA00011233"/>
    </source>
</evidence>
<keyword evidence="7" id="KW-0686">Riboflavin biosynthesis</keyword>
<dbReference type="EMBL" id="FOLT01000003">
    <property type="protein sequence ID" value="SFC16305.1"/>
    <property type="molecule type" value="Genomic_DNA"/>
</dbReference>
<reference evidence="14" key="1">
    <citation type="submission" date="2016-10" db="EMBL/GenBank/DDBJ databases">
        <authorList>
            <person name="Varghese N."/>
            <person name="Submissions S."/>
        </authorList>
    </citation>
    <scope>NUCLEOTIDE SEQUENCE [LARGE SCALE GENOMIC DNA]</scope>
    <source>
        <strain evidence="14">DSM 23664</strain>
    </source>
</reference>
<dbReference type="Pfam" id="PF00677">
    <property type="entry name" value="Lum_binding"/>
    <property type="match status" value="2"/>
</dbReference>
<evidence type="ECO:0000256" key="7">
    <source>
        <dbReference type="ARBA" id="ARBA00022619"/>
    </source>
</evidence>
<evidence type="ECO:0000256" key="8">
    <source>
        <dbReference type="ARBA" id="ARBA00022679"/>
    </source>
</evidence>
<dbReference type="InterPro" id="IPR001783">
    <property type="entry name" value="Lumazine-bd"/>
</dbReference>
<dbReference type="PANTHER" id="PTHR21098:SF12">
    <property type="entry name" value="RIBOFLAVIN SYNTHASE"/>
    <property type="match status" value="1"/>
</dbReference>
<dbReference type="GO" id="GO:0004746">
    <property type="term" value="F:riboflavin synthase activity"/>
    <property type="evidence" value="ECO:0007669"/>
    <property type="project" value="UniProtKB-UniRule"/>
</dbReference>
<feature type="domain" description="Lumazine-binding" evidence="12">
    <location>
        <begin position="97"/>
        <end position="193"/>
    </location>
</feature>
<evidence type="ECO:0000256" key="9">
    <source>
        <dbReference type="ARBA" id="ARBA00022737"/>
    </source>
</evidence>
<dbReference type="OrthoDB" id="9788537at2"/>
<dbReference type="Proteomes" id="UP000199612">
    <property type="component" value="Unassembled WGS sequence"/>
</dbReference>
<evidence type="ECO:0000313" key="13">
    <source>
        <dbReference type="EMBL" id="SFC16305.1"/>
    </source>
</evidence>
<dbReference type="NCBIfam" id="NF009566">
    <property type="entry name" value="PRK13020.1"/>
    <property type="match status" value="1"/>
</dbReference>
<comment type="subunit">
    <text evidence="4">Homotrimer.</text>
</comment>
<dbReference type="STRING" id="753702.SAMN04488102_103267"/>
<feature type="repeat" description="Lumazine-binding" evidence="11">
    <location>
        <begin position="1"/>
        <end position="96"/>
    </location>
</feature>
<sequence length="216" mass="23391">MFTGIVEEIGELKKVKKGAKSSELTIKADKVLEDTKIGDSIMTSGICLTVTSMTDKEFTVDVMSETLERTSLGDMYSGSKINLERALNLQTRLGGHMVSGHIDGTGIITDFKKDDNAVWVTVKAGPELLRYVIEKGSIAIDGISLTVAAVSDKDFKVSIIPHTADETTLLKHAVGDRVNLEVDLIGKYVEKLLGLSSQKEVPKSALTEAFLKNNGF</sequence>
<feature type="repeat" description="Lumazine-binding" evidence="11">
    <location>
        <begin position="97"/>
        <end position="193"/>
    </location>
</feature>
<evidence type="ECO:0000256" key="2">
    <source>
        <dbReference type="ARBA" id="ARBA00002803"/>
    </source>
</evidence>
<accession>A0A1I1GXR0</accession>
<evidence type="ECO:0000256" key="10">
    <source>
        <dbReference type="NCBIfam" id="TIGR00187"/>
    </source>
</evidence>
<organism evidence="13 14">
    <name type="scientific">Alkalibacterium subtropicum</name>
    <dbReference type="NCBI Taxonomy" id="753702"/>
    <lineage>
        <taxon>Bacteria</taxon>
        <taxon>Bacillati</taxon>
        <taxon>Bacillota</taxon>
        <taxon>Bacilli</taxon>
        <taxon>Lactobacillales</taxon>
        <taxon>Carnobacteriaceae</taxon>
        <taxon>Alkalibacterium</taxon>
    </lineage>
</organism>
<dbReference type="EC" id="2.5.1.9" evidence="5 10"/>
<keyword evidence="14" id="KW-1185">Reference proteome</keyword>
<gene>
    <name evidence="13" type="ORF">SAMN04488102_103267</name>
</gene>
<dbReference type="InterPro" id="IPR026017">
    <property type="entry name" value="Lumazine-bd_dom"/>
</dbReference>
<dbReference type="PANTHER" id="PTHR21098">
    <property type="entry name" value="RIBOFLAVIN SYNTHASE ALPHA CHAIN"/>
    <property type="match status" value="1"/>
</dbReference>
<comment type="function">
    <text evidence="2">Catalyzes the dismutation of two molecules of 6,7-dimethyl-8-ribityllumazine, resulting in the formation of riboflavin and 5-amino-6-(D-ribitylamino)uracil.</text>
</comment>
<dbReference type="Gene3D" id="2.40.30.20">
    <property type="match status" value="2"/>
</dbReference>
<evidence type="ECO:0000259" key="12">
    <source>
        <dbReference type="PROSITE" id="PS51177"/>
    </source>
</evidence>
<dbReference type="PIRSF" id="PIRSF000498">
    <property type="entry name" value="Riboflavin_syn_A"/>
    <property type="match status" value="1"/>
</dbReference>
<dbReference type="AlphaFoldDB" id="A0A1I1GXR0"/>
<comment type="pathway">
    <text evidence="3">Cofactor biosynthesis; riboflavin biosynthesis; riboflavin from 2-hydroxy-3-oxobutyl phosphate and 5-amino-6-(D-ribitylamino)uracil: step 2/2.</text>
</comment>
<evidence type="ECO:0000313" key="14">
    <source>
        <dbReference type="Proteomes" id="UP000199612"/>
    </source>
</evidence>